<sequence length="157" mass="17530">MDIRLLEPRDNERMAGIIRASLIEFGGNRSGLAWEDASLHDLHAYYREPGRGYWVALDDEGEVAGGCGIAEFAGSADVCELQKMYLRPSARGTGAARLLLAEALGFARGRYRQCYLETLTSMKAAERFYEKNGFAPLREPLAGSEHYACDAWYIRDL</sequence>
<evidence type="ECO:0000313" key="4">
    <source>
        <dbReference type="Proteomes" id="UP000234789"/>
    </source>
</evidence>
<dbReference type="Proteomes" id="UP000234789">
    <property type="component" value="Unassembled WGS sequence"/>
</dbReference>
<dbReference type="EMBL" id="NFEZ01000004">
    <property type="protein sequence ID" value="PLT44236.1"/>
    <property type="molecule type" value="Genomic_DNA"/>
</dbReference>
<dbReference type="CDD" id="cd04301">
    <property type="entry name" value="NAT_SF"/>
    <property type="match status" value="1"/>
</dbReference>
<name>A0A2N5N1P2_9BACL</name>
<dbReference type="Pfam" id="PF00583">
    <property type="entry name" value="Acetyltransf_1"/>
    <property type="match status" value="1"/>
</dbReference>
<dbReference type="InterPro" id="IPR000182">
    <property type="entry name" value="GNAT_dom"/>
</dbReference>
<dbReference type="AlphaFoldDB" id="A0A2N5N1P2"/>
<dbReference type="RefSeq" id="WP_028600069.1">
    <property type="nucleotide sequence ID" value="NZ_BIMM01000036.1"/>
</dbReference>
<keyword evidence="1 3" id="KW-0808">Transferase</keyword>
<dbReference type="PANTHER" id="PTHR13947">
    <property type="entry name" value="GNAT FAMILY N-ACETYLTRANSFERASE"/>
    <property type="match status" value="1"/>
</dbReference>
<proteinExistence type="predicted"/>
<evidence type="ECO:0000259" key="2">
    <source>
        <dbReference type="PROSITE" id="PS51186"/>
    </source>
</evidence>
<evidence type="ECO:0000256" key="1">
    <source>
        <dbReference type="ARBA" id="ARBA00022679"/>
    </source>
</evidence>
<organism evidence="3 4">
    <name type="scientific">Paenibacillus pasadenensis</name>
    <dbReference type="NCBI Taxonomy" id="217090"/>
    <lineage>
        <taxon>Bacteria</taxon>
        <taxon>Bacillati</taxon>
        <taxon>Bacillota</taxon>
        <taxon>Bacilli</taxon>
        <taxon>Bacillales</taxon>
        <taxon>Paenibacillaceae</taxon>
        <taxon>Paenibacillus</taxon>
    </lineage>
</organism>
<gene>
    <name evidence="3" type="ORF">B8V81_2667</name>
</gene>
<dbReference type="PROSITE" id="PS51186">
    <property type="entry name" value="GNAT"/>
    <property type="match status" value="1"/>
</dbReference>
<reference evidence="3 4" key="1">
    <citation type="submission" date="2017-05" db="EMBL/GenBank/DDBJ databases">
        <title>Functional genome analysis of Paenibacillus pasadenensis strain R16: insights on endophytic life style and antifungal activity.</title>
        <authorList>
            <person name="Passera A."/>
            <person name="Marcolungo L."/>
            <person name="Casati P."/>
            <person name="Brasca M."/>
            <person name="Quaglino F."/>
            <person name="Delledonne M."/>
        </authorList>
    </citation>
    <scope>NUCLEOTIDE SEQUENCE [LARGE SCALE GENOMIC DNA]</scope>
    <source>
        <strain evidence="3 4">R16</strain>
    </source>
</reference>
<evidence type="ECO:0000313" key="3">
    <source>
        <dbReference type="EMBL" id="PLT44236.1"/>
    </source>
</evidence>
<dbReference type="SUPFAM" id="SSF55729">
    <property type="entry name" value="Acyl-CoA N-acyltransferases (Nat)"/>
    <property type="match status" value="1"/>
</dbReference>
<dbReference type="InterPro" id="IPR050769">
    <property type="entry name" value="NAT_camello-type"/>
</dbReference>
<accession>A0A2N5N1P2</accession>
<comment type="caution">
    <text evidence="3">The sequence shown here is derived from an EMBL/GenBank/DDBJ whole genome shotgun (WGS) entry which is preliminary data.</text>
</comment>
<dbReference type="GO" id="GO:0008080">
    <property type="term" value="F:N-acetyltransferase activity"/>
    <property type="evidence" value="ECO:0007669"/>
    <property type="project" value="InterPro"/>
</dbReference>
<dbReference type="OrthoDB" id="5419426at2"/>
<protein>
    <submittedName>
        <fullName evidence="3">Histone acetyltransferase HPA2</fullName>
    </submittedName>
</protein>
<dbReference type="Gene3D" id="3.40.630.30">
    <property type="match status" value="1"/>
</dbReference>
<feature type="domain" description="N-acetyltransferase" evidence="2">
    <location>
        <begin position="1"/>
        <end position="157"/>
    </location>
</feature>
<dbReference type="PANTHER" id="PTHR13947:SF37">
    <property type="entry name" value="LD18367P"/>
    <property type="match status" value="1"/>
</dbReference>
<dbReference type="InterPro" id="IPR016181">
    <property type="entry name" value="Acyl_CoA_acyltransferase"/>
</dbReference>
<keyword evidence="4" id="KW-1185">Reference proteome</keyword>